<dbReference type="AlphaFoldDB" id="A0A812WBT9"/>
<evidence type="ECO:0000313" key="3">
    <source>
        <dbReference type="Proteomes" id="UP000649617"/>
    </source>
</evidence>
<dbReference type="EMBL" id="CAJNIZ010044004">
    <property type="protein sequence ID" value="CAE7675278.1"/>
    <property type="molecule type" value="Genomic_DNA"/>
</dbReference>
<accession>A0A812WBT9</accession>
<comment type="caution">
    <text evidence="2">The sequence shown here is derived from an EMBL/GenBank/DDBJ whole genome shotgun (WGS) entry which is preliminary data.</text>
</comment>
<name>A0A812WBT9_SYMPI</name>
<protein>
    <submittedName>
        <fullName evidence="2">Uncharacterized protein</fullName>
    </submittedName>
</protein>
<feature type="non-terminal residue" evidence="2">
    <location>
        <position position="171"/>
    </location>
</feature>
<feature type="region of interest" description="Disordered" evidence="1">
    <location>
        <begin position="61"/>
        <end position="83"/>
    </location>
</feature>
<evidence type="ECO:0000256" key="1">
    <source>
        <dbReference type="SAM" id="MobiDB-lite"/>
    </source>
</evidence>
<keyword evidence="3" id="KW-1185">Reference proteome</keyword>
<dbReference type="Proteomes" id="UP000649617">
    <property type="component" value="Unassembled WGS sequence"/>
</dbReference>
<dbReference type="OrthoDB" id="10691827at2759"/>
<proteinExistence type="predicted"/>
<evidence type="ECO:0000313" key="2">
    <source>
        <dbReference type="EMBL" id="CAE7675278.1"/>
    </source>
</evidence>
<sequence>MGACAVANLACRNGILTYCLGPEAPVDDSVRLFDALTAVVKVELFSINQVHMEEFLEKKQAAEAPDKSAAAKPKKDPEEGVDLGPVERAVKRLMDTLQSYNYKDDLNAGDQHRHPYAGAEVINKFGEAKHWKEMLQWLLDHDVATVDTIGKCKVAILRYTADGASNLEQLG</sequence>
<reference evidence="2" key="1">
    <citation type="submission" date="2021-02" db="EMBL/GenBank/DDBJ databases">
        <authorList>
            <person name="Dougan E. K."/>
            <person name="Rhodes N."/>
            <person name="Thang M."/>
            <person name="Chan C."/>
        </authorList>
    </citation>
    <scope>NUCLEOTIDE SEQUENCE</scope>
</reference>
<gene>
    <name evidence="2" type="ORF">SPIL2461_LOCUS18706</name>
</gene>
<organism evidence="2 3">
    <name type="scientific">Symbiodinium pilosum</name>
    <name type="common">Dinoflagellate</name>
    <dbReference type="NCBI Taxonomy" id="2952"/>
    <lineage>
        <taxon>Eukaryota</taxon>
        <taxon>Sar</taxon>
        <taxon>Alveolata</taxon>
        <taxon>Dinophyceae</taxon>
        <taxon>Suessiales</taxon>
        <taxon>Symbiodiniaceae</taxon>
        <taxon>Symbiodinium</taxon>
    </lineage>
</organism>